<dbReference type="InterPro" id="IPR000182">
    <property type="entry name" value="GNAT_dom"/>
</dbReference>
<accession>A0ABU4VI15</accession>
<dbReference type="RefSeq" id="WP_319953613.1">
    <property type="nucleotide sequence ID" value="NZ_JAXAVX010000002.1"/>
</dbReference>
<comment type="caution">
    <text evidence="2">The sequence shown here is derived from an EMBL/GenBank/DDBJ whole genome shotgun (WGS) entry which is preliminary data.</text>
</comment>
<evidence type="ECO:0000313" key="3">
    <source>
        <dbReference type="Proteomes" id="UP001277761"/>
    </source>
</evidence>
<dbReference type="SUPFAM" id="SSF55729">
    <property type="entry name" value="Acyl-CoA N-acyltransferases (Nat)"/>
    <property type="match status" value="1"/>
</dbReference>
<evidence type="ECO:0000313" key="2">
    <source>
        <dbReference type="EMBL" id="MDX8151464.1"/>
    </source>
</evidence>
<dbReference type="PANTHER" id="PTHR43792:SF1">
    <property type="entry name" value="N-ACETYLTRANSFERASE DOMAIN-CONTAINING PROTEIN"/>
    <property type="match status" value="1"/>
</dbReference>
<dbReference type="InterPro" id="IPR051531">
    <property type="entry name" value="N-acetyltransferase"/>
</dbReference>
<sequence length="196" mass="21659">MTGRAPDDAWTARLRLRRWRSDDRTPFAAMNADPEVMRHIATGPLDRAVSDAMLERIEDEWTRRGHGLWALERRSGGMLLGFCGLAVPALGIPARGPGPAVEIGWRLRRDAWGHGYATEAARATLDVAWRIGLAEVVCLVHPGNERSLAVAERLGMRVTGTVKQRLRRGPTWEILVLRLRRPGEAASPPTGGPRLP</sequence>
<dbReference type="PROSITE" id="PS51186">
    <property type="entry name" value="GNAT"/>
    <property type="match status" value="1"/>
</dbReference>
<evidence type="ECO:0000259" key="1">
    <source>
        <dbReference type="PROSITE" id="PS51186"/>
    </source>
</evidence>
<name>A0ABU4VI15_9ACTN</name>
<proteinExistence type="predicted"/>
<gene>
    <name evidence="2" type="ORF">SK069_07670</name>
</gene>
<dbReference type="InterPro" id="IPR016181">
    <property type="entry name" value="Acyl_CoA_acyltransferase"/>
</dbReference>
<dbReference type="Gene3D" id="3.40.630.30">
    <property type="match status" value="1"/>
</dbReference>
<protein>
    <submittedName>
        <fullName evidence="2">GNAT family N-acetyltransferase</fullName>
    </submittedName>
</protein>
<reference evidence="2 3" key="1">
    <citation type="submission" date="2023-11" db="EMBL/GenBank/DDBJ databases">
        <authorList>
            <person name="Xu M."/>
            <person name="Jiang T."/>
        </authorList>
    </citation>
    <scope>NUCLEOTIDE SEQUENCE [LARGE SCALE GENOMIC DNA]</scope>
    <source>
        <strain evidence="2 3">SD</strain>
    </source>
</reference>
<keyword evidence="3" id="KW-1185">Reference proteome</keyword>
<dbReference type="EMBL" id="JAXAVX010000002">
    <property type="protein sequence ID" value="MDX8151464.1"/>
    <property type="molecule type" value="Genomic_DNA"/>
</dbReference>
<organism evidence="2 3">
    <name type="scientific">Patulibacter brassicae</name>
    <dbReference type="NCBI Taxonomy" id="1705717"/>
    <lineage>
        <taxon>Bacteria</taxon>
        <taxon>Bacillati</taxon>
        <taxon>Actinomycetota</taxon>
        <taxon>Thermoleophilia</taxon>
        <taxon>Solirubrobacterales</taxon>
        <taxon>Patulibacteraceae</taxon>
        <taxon>Patulibacter</taxon>
    </lineage>
</organism>
<dbReference type="PANTHER" id="PTHR43792">
    <property type="entry name" value="GNAT FAMILY, PUTATIVE (AFU_ORTHOLOGUE AFUA_3G00765)-RELATED-RELATED"/>
    <property type="match status" value="1"/>
</dbReference>
<dbReference type="Proteomes" id="UP001277761">
    <property type="component" value="Unassembled WGS sequence"/>
</dbReference>
<dbReference type="Pfam" id="PF13302">
    <property type="entry name" value="Acetyltransf_3"/>
    <property type="match status" value="1"/>
</dbReference>
<feature type="domain" description="N-acetyltransferase" evidence="1">
    <location>
        <begin position="14"/>
        <end position="182"/>
    </location>
</feature>